<dbReference type="AlphaFoldDB" id="A0A835LP88"/>
<gene>
    <name evidence="2" type="ORF">IFM89_001743</name>
</gene>
<name>A0A835LP88_9MAGN</name>
<dbReference type="Proteomes" id="UP000631114">
    <property type="component" value="Unassembled WGS sequence"/>
</dbReference>
<dbReference type="PANTHER" id="PTHR14000:SF17">
    <property type="entry name" value="MYB-LIKE DOMAIN-CONTAINING PROTEIN"/>
    <property type="match status" value="1"/>
</dbReference>
<feature type="region of interest" description="Disordered" evidence="1">
    <location>
        <begin position="203"/>
        <end position="229"/>
    </location>
</feature>
<evidence type="ECO:0000313" key="2">
    <source>
        <dbReference type="EMBL" id="KAF9599797.1"/>
    </source>
</evidence>
<protein>
    <recommendedName>
        <fullName evidence="4">Myb-like domain-containing protein</fullName>
    </recommendedName>
</protein>
<organism evidence="2 3">
    <name type="scientific">Coptis chinensis</name>
    <dbReference type="NCBI Taxonomy" id="261450"/>
    <lineage>
        <taxon>Eukaryota</taxon>
        <taxon>Viridiplantae</taxon>
        <taxon>Streptophyta</taxon>
        <taxon>Embryophyta</taxon>
        <taxon>Tracheophyta</taxon>
        <taxon>Spermatophyta</taxon>
        <taxon>Magnoliopsida</taxon>
        <taxon>Ranunculales</taxon>
        <taxon>Ranunculaceae</taxon>
        <taxon>Coptidoideae</taxon>
        <taxon>Coptis</taxon>
    </lineage>
</organism>
<dbReference type="CDD" id="cd00167">
    <property type="entry name" value="SANT"/>
    <property type="match status" value="1"/>
</dbReference>
<dbReference type="Gene3D" id="1.10.10.60">
    <property type="entry name" value="Homeodomain-like"/>
    <property type="match status" value="1"/>
</dbReference>
<feature type="compositionally biased region" description="Basic and acidic residues" evidence="1">
    <location>
        <begin position="294"/>
        <end position="312"/>
    </location>
</feature>
<reference evidence="2 3" key="1">
    <citation type="submission" date="2020-10" db="EMBL/GenBank/DDBJ databases">
        <title>The Coptis chinensis genome and diversification of protoberbering-type alkaloids.</title>
        <authorList>
            <person name="Wang B."/>
            <person name="Shu S."/>
            <person name="Song C."/>
            <person name="Liu Y."/>
        </authorList>
    </citation>
    <scope>NUCLEOTIDE SEQUENCE [LARGE SCALE GENOMIC DNA]</scope>
    <source>
        <strain evidence="2">HL-2020</strain>
        <tissue evidence="2">Leaf</tissue>
    </source>
</reference>
<dbReference type="OrthoDB" id="552191at2759"/>
<keyword evidence="3" id="KW-1185">Reference proteome</keyword>
<dbReference type="InterPro" id="IPR001005">
    <property type="entry name" value="SANT/Myb"/>
</dbReference>
<feature type="region of interest" description="Disordered" evidence="1">
    <location>
        <begin position="280"/>
        <end position="317"/>
    </location>
</feature>
<dbReference type="InterPro" id="IPR009057">
    <property type="entry name" value="Homeodomain-like_sf"/>
</dbReference>
<evidence type="ECO:0000256" key="1">
    <source>
        <dbReference type="SAM" id="MobiDB-lite"/>
    </source>
</evidence>
<dbReference type="EMBL" id="JADFTS010000006">
    <property type="protein sequence ID" value="KAF9599797.1"/>
    <property type="molecule type" value="Genomic_DNA"/>
</dbReference>
<evidence type="ECO:0008006" key="4">
    <source>
        <dbReference type="Google" id="ProtNLM"/>
    </source>
</evidence>
<sequence>MRNGVVDGCRRSPRLSIVKCTTEISDKNFCSGSKQSARKVNCVEGSVGCRRSPRLSIVKCSTEIVKNKNCVSSSNELKKSIRKSNGVEGFQGCRRSPRLSIVKYNTELLDQSSVRSSDALKKSMRMSNGIKGSQGSRRPPTIIDKKTGLKEVLPGGIRVGKSGKQGRQSVVVLGSQKFSKEDEVGFKSSQESAIMPKGRKRIGSVISPFNSPGKGKEKKKRNVGCGTNGNCDMKENSGLQEVNKSTSTELRLPLTSIENLLPKKTQLVCHGKSSKSLVEPKNEVSKCVKPISGSRKETEDKSTSSQRGEKCGAHGWTQDQESALQRAYFTANPSPHFWKKILKLVPGKSAQDCFDKFHSDTITPQPRSRSRAKRTDLSPLGHFSLSASKLLEPAELNVKKSRGNKRTKCLTQKTVRHLLQKQNSVNQGYKADIFSILEPTATLFTHSAPEPETPSAPEFLLDKQSFRQNCTQRLLSAHKKPLSRFRNTSRAPLESPAILKQIKNISLHEKYIDQLHSRTLGEWQEADDALL</sequence>
<evidence type="ECO:0000313" key="3">
    <source>
        <dbReference type="Proteomes" id="UP000631114"/>
    </source>
</evidence>
<proteinExistence type="predicted"/>
<dbReference type="PANTHER" id="PTHR14000">
    <property type="entry name" value="FINGER CCCH DOMAIN PROTEIN, PUTATIVE (DUF3755)-RELATED"/>
    <property type="match status" value="1"/>
</dbReference>
<dbReference type="SUPFAM" id="SSF46689">
    <property type="entry name" value="Homeodomain-like"/>
    <property type="match status" value="1"/>
</dbReference>
<comment type="caution">
    <text evidence="2">The sequence shown here is derived from an EMBL/GenBank/DDBJ whole genome shotgun (WGS) entry which is preliminary data.</text>
</comment>
<accession>A0A835LP88</accession>